<dbReference type="Proteomes" id="UP000266016">
    <property type="component" value="Unassembled WGS sequence"/>
</dbReference>
<keyword evidence="2" id="KW-1185">Reference proteome</keyword>
<organism evidence="1 2">
    <name type="scientific">Peribacillus asahii</name>
    <dbReference type="NCBI Taxonomy" id="228899"/>
    <lineage>
        <taxon>Bacteria</taxon>
        <taxon>Bacillati</taxon>
        <taxon>Bacillota</taxon>
        <taxon>Bacilli</taxon>
        <taxon>Bacillales</taxon>
        <taxon>Bacillaceae</taxon>
        <taxon>Peribacillus</taxon>
    </lineage>
</organism>
<name>A0A398BGV2_9BACI</name>
<dbReference type="AlphaFoldDB" id="A0A398BGV2"/>
<reference evidence="1 2" key="1">
    <citation type="submission" date="2018-08" db="EMBL/GenBank/DDBJ databases">
        <title>Bacillus jemisoniae sp. nov., Bacillus chryseoplanitiae sp. nov., Bacillus resnikiae sp. nov., and Bacillus frankliniae sp. nov., isolated from Viking spacecraft and associated surfaces.</title>
        <authorList>
            <person name="Seuylemezian A."/>
            <person name="Vaishampayan P."/>
        </authorList>
    </citation>
    <scope>NUCLEOTIDE SEQUENCE [LARGE SCALE GENOMIC DNA]</scope>
    <source>
        <strain evidence="1 2">MA001</strain>
    </source>
</reference>
<evidence type="ECO:0000313" key="2">
    <source>
        <dbReference type="Proteomes" id="UP000266016"/>
    </source>
</evidence>
<accession>A0A398BGV2</accession>
<gene>
    <name evidence="1" type="ORF">D1953_08245</name>
</gene>
<sequence>MRLGEAKNAISNFKKVSCDESKTLDLMLFYVEIGTEFTNTYGGMDGKFYDSMASMYNKVVIECNKNEQFFIVFKDRLYSVVQASEGIGWGYHDELCDIYYSIDWEIEEDE</sequence>
<dbReference type="EMBL" id="QWVS01000014">
    <property type="protein sequence ID" value="RID86713.1"/>
    <property type="molecule type" value="Genomic_DNA"/>
</dbReference>
<evidence type="ECO:0000313" key="1">
    <source>
        <dbReference type="EMBL" id="RID86713.1"/>
    </source>
</evidence>
<comment type="caution">
    <text evidence="1">The sequence shown here is derived from an EMBL/GenBank/DDBJ whole genome shotgun (WGS) entry which is preliminary data.</text>
</comment>
<protein>
    <submittedName>
        <fullName evidence="1">Uncharacterized protein</fullName>
    </submittedName>
</protein>
<proteinExistence type="predicted"/>